<keyword evidence="1" id="KW-1133">Transmembrane helix</keyword>
<accession>A0A7W7H2F7</accession>
<gene>
    <name evidence="2" type="ORF">BJY16_006225</name>
</gene>
<sequence length="72" mass="8143">MAGRVRVRPVAGRVRPIERALTELARLDEPPPPVFADPGGRRRRRLRLWSSTAGMLVLVLVLAFWLSQLVSR</sequence>
<proteinExistence type="predicted"/>
<comment type="caution">
    <text evidence="2">The sequence shown here is derived from an EMBL/GenBank/DDBJ whole genome shotgun (WGS) entry which is preliminary data.</text>
</comment>
<evidence type="ECO:0000313" key="3">
    <source>
        <dbReference type="Proteomes" id="UP000546162"/>
    </source>
</evidence>
<evidence type="ECO:0000256" key="1">
    <source>
        <dbReference type="SAM" id="Phobius"/>
    </source>
</evidence>
<keyword evidence="1" id="KW-0472">Membrane</keyword>
<organism evidence="2 3">
    <name type="scientific">Actinoplanes octamycinicus</name>
    <dbReference type="NCBI Taxonomy" id="135948"/>
    <lineage>
        <taxon>Bacteria</taxon>
        <taxon>Bacillati</taxon>
        <taxon>Actinomycetota</taxon>
        <taxon>Actinomycetes</taxon>
        <taxon>Micromonosporales</taxon>
        <taxon>Micromonosporaceae</taxon>
        <taxon>Actinoplanes</taxon>
    </lineage>
</organism>
<keyword evidence="3" id="KW-1185">Reference proteome</keyword>
<feature type="transmembrane region" description="Helical" evidence="1">
    <location>
        <begin position="48"/>
        <end position="66"/>
    </location>
</feature>
<dbReference type="AlphaFoldDB" id="A0A7W7H2F7"/>
<protein>
    <submittedName>
        <fullName evidence="2">Type VI protein secretion system component VasF</fullName>
    </submittedName>
</protein>
<keyword evidence="1" id="KW-0812">Transmembrane</keyword>
<dbReference type="RefSeq" id="WP_185043089.1">
    <property type="nucleotide sequence ID" value="NZ_BAABFG010000005.1"/>
</dbReference>
<evidence type="ECO:0000313" key="2">
    <source>
        <dbReference type="EMBL" id="MBB4742766.1"/>
    </source>
</evidence>
<dbReference type="Proteomes" id="UP000546162">
    <property type="component" value="Unassembled WGS sequence"/>
</dbReference>
<reference evidence="2 3" key="1">
    <citation type="submission" date="2020-08" db="EMBL/GenBank/DDBJ databases">
        <title>Sequencing the genomes of 1000 actinobacteria strains.</title>
        <authorList>
            <person name="Klenk H.-P."/>
        </authorList>
    </citation>
    <scope>NUCLEOTIDE SEQUENCE [LARGE SCALE GENOMIC DNA]</scope>
    <source>
        <strain evidence="2 3">DSM 45809</strain>
    </source>
</reference>
<dbReference type="EMBL" id="JACHNB010000001">
    <property type="protein sequence ID" value="MBB4742766.1"/>
    <property type="molecule type" value="Genomic_DNA"/>
</dbReference>
<name>A0A7W7H2F7_9ACTN</name>